<keyword evidence="4" id="KW-1185">Reference proteome</keyword>
<dbReference type="Proteomes" id="UP000032309">
    <property type="component" value="Unassembled WGS sequence"/>
</dbReference>
<dbReference type="PANTHER" id="PTHR43693">
    <property type="entry name" value="PROTEIN PHOSPHATASE CHEZ"/>
    <property type="match status" value="1"/>
</dbReference>
<evidence type="ECO:0000313" key="4">
    <source>
        <dbReference type="Proteomes" id="UP000032309"/>
    </source>
</evidence>
<evidence type="ECO:0000256" key="2">
    <source>
        <dbReference type="ARBA" id="ARBA00022801"/>
    </source>
</evidence>
<dbReference type="InterPro" id="IPR050992">
    <property type="entry name" value="CheZ_family_phosphatases"/>
</dbReference>
<gene>
    <name evidence="3" type="ORF">BROSI_A3296</name>
</gene>
<proteinExistence type="predicted"/>
<dbReference type="RefSeq" id="WP_052564711.1">
    <property type="nucleotide sequence ID" value="NZ_BAFN01000001.1"/>
</dbReference>
<dbReference type="CDD" id="cd17905">
    <property type="entry name" value="CheC-like"/>
    <property type="match status" value="1"/>
</dbReference>
<dbReference type="EMBL" id="BAFN01000001">
    <property type="protein sequence ID" value="GAN34753.1"/>
    <property type="molecule type" value="Genomic_DNA"/>
</dbReference>
<keyword evidence="1" id="KW-0145">Chemotaxis</keyword>
<name>A0ABQ0K1G1_9BACT</name>
<reference evidence="4" key="1">
    <citation type="journal article" date="2015" name="Genome Announc.">
        <title>Draft Genome Sequence of an Anaerobic Ammonium-Oxidizing Bacterium, "Candidatus Brocadia sinica".</title>
        <authorList>
            <person name="Oshiki M."/>
            <person name="Shinyako-Hata K."/>
            <person name="Satoh H."/>
            <person name="Okabe S."/>
        </authorList>
    </citation>
    <scope>NUCLEOTIDE SEQUENCE [LARGE SCALE GENOMIC DNA]</scope>
    <source>
        <strain evidence="4">JPN1</strain>
    </source>
</reference>
<protein>
    <submittedName>
        <fullName evidence="3">Chemotaxis protein</fullName>
    </submittedName>
</protein>
<evidence type="ECO:0000256" key="1">
    <source>
        <dbReference type="ARBA" id="ARBA00022500"/>
    </source>
</evidence>
<evidence type="ECO:0000313" key="3">
    <source>
        <dbReference type="EMBL" id="GAN34753.1"/>
    </source>
</evidence>
<keyword evidence="2" id="KW-0378">Hydrolase</keyword>
<organism evidence="3 4">
    <name type="scientific">Candidatus Brocadia sinica JPN1</name>
    <dbReference type="NCBI Taxonomy" id="1197129"/>
    <lineage>
        <taxon>Bacteria</taxon>
        <taxon>Pseudomonadati</taxon>
        <taxon>Planctomycetota</taxon>
        <taxon>Candidatus Brocadiia</taxon>
        <taxon>Candidatus Brocadiales</taxon>
        <taxon>Candidatus Brocadiaceae</taxon>
        <taxon>Candidatus Brocadia</taxon>
    </lineage>
</organism>
<accession>A0ABQ0K1G1</accession>
<sequence length="201" mass="22415">MNISQERLKILEIMSSLSIDRASRALSKSLRTGARISLSKVSIADLSKTTEKMNEDQREMTSVMVNFKGKEGCKFLFMLPLEGSLILTDLFLRQRIGTAKEFDVFAESSIQELGNILASHISNALVSDFNATLIPQPPRVHNDYAGVIFSNLVLEQGMVDDNLLLMETIFEISGTELECYLFLVPEMTSFAKLLDNIGVKT</sequence>
<comment type="caution">
    <text evidence="3">The sequence shown here is derived from an EMBL/GenBank/DDBJ whole genome shotgun (WGS) entry which is preliminary data.</text>
</comment>
<dbReference type="PANTHER" id="PTHR43693:SF1">
    <property type="entry name" value="PROTEIN PHOSPHATASE CHEZ"/>
    <property type="match status" value="1"/>
</dbReference>
<dbReference type="InterPro" id="IPR028976">
    <property type="entry name" value="CheC-like_sf"/>
</dbReference>
<dbReference type="Gene3D" id="3.40.1550.10">
    <property type="entry name" value="CheC-like"/>
    <property type="match status" value="1"/>
</dbReference>
<dbReference type="SUPFAM" id="SSF103039">
    <property type="entry name" value="CheC-like"/>
    <property type="match status" value="1"/>
</dbReference>